<accession>A0A562SSR5</accession>
<dbReference type="PANTHER" id="PTHR47893">
    <property type="entry name" value="REGULATORY PROTEIN PCHR"/>
    <property type="match status" value="1"/>
</dbReference>
<dbReference type="Gene3D" id="1.10.10.60">
    <property type="entry name" value="Homeodomain-like"/>
    <property type="match status" value="2"/>
</dbReference>
<dbReference type="PRINTS" id="PR00032">
    <property type="entry name" value="HTHARAC"/>
</dbReference>
<protein>
    <submittedName>
        <fullName evidence="5">AraC-like DNA-binding protein</fullName>
    </submittedName>
</protein>
<gene>
    <name evidence="5" type="ORF">LX66_4657</name>
</gene>
<dbReference type="InterPro" id="IPR018060">
    <property type="entry name" value="HTH_AraC"/>
</dbReference>
<dbReference type="InterPro" id="IPR053142">
    <property type="entry name" value="PchR_regulatory_protein"/>
</dbReference>
<dbReference type="InterPro" id="IPR009057">
    <property type="entry name" value="Homeodomain-like_sf"/>
</dbReference>
<proteinExistence type="predicted"/>
<evidence type="ECO:0000256" key="3">
    <source>
        <dbReference type="ARBA" id="ARBA00023163"/>
    </source>
</evidence>
<keyword evidence="1" id="KW-0805">Transcription regulation</keyword>
<dbReference type="AlphaFoldDB" id="A0A562SSR5"/>
<reference evidence="5 6" key="1">
    <citation type="journal article" date="2013" name="Stand. Genomic Sci.">
        <title>Genomic Encyclopedia of Type Strains, Phase I: The one thousand microbial genomes (KMG-I) project.</title>
        <authorList>
            <person name="Kyrpides N.C."/>
            <person name="Woyke T."/>
            <person name="Eisen J.A."/>
            <person name="Garrity G."/>
            <person name="Lilburn T.G."/>
            <person name="Beck B.J."/>
            <person name="Whitman W.B."/>
            <person name="Hugenholtz P."/>
            <person name="Klenk H.P."/>
        </authorList>
    </citation>
    <scope>NUCLEOTIDE SEQUENCE [LARGE SCALE GENOMIC DNA]</scope>
    <source>
        <strain evidence="5 6">DSM 13484</strain>
    </source>
</reference>
<dbReference type="Pfam" id="PF12833">
    <property type="entry name" value="HTH_18"/>
    <property type="match status" value="1"/>
</dbReference>
<dbReference type="PROSITE" id="PS00041">
    <property type="entry name" value="HTH_ARAC_FAMILY_1"/>
    <property type="match status" value="1"/>
</dbReference>
<evidence type="ECO:0000313" key="6">
    <source>
        <dbReference type="Proteomes" id="UP000316778"/>
    </source>
</evidence>
<dbReference type="SUPFAM" id="SSF46689">
    <property type="entry name" value="Homeodomain-like"/>
    <property type="match status" value="1"/>
</dbReference>
<dbReference type="PANTHER" id="PTHR47893:SF1">
    <property type="entry name" value="REGULATORY PROTEIN PCHR"/>
    <property type="match status" value="1"/>
</dbReference>
<evidence type="ECO:0000256" key="2">
    <source>
        <dbReference type="ARBA" id="ARBA00023125"/>
    </source>
</evidence>
<keyword evidence="3" id="KW-0804">Transcription</keyword>
<sequence>MPFIVTNDSRKELFREDKLLTAQELQSSTIVEEEKQMKYAFGEARYRELYFDGLHIGYGRAKVYENLHIAAEMPESPTLVSLHFVLQGHFIAHLPGRSGCHYYALEHNLVYNPELLEAAEIKKQDGIEMVGLSLTKERFLELAENNGDVLNRLGERVAGNKLVFLNRYGNQPITHSMLRVLDEIRHCQFQGGIKKLFLQSKVLELLALQCEQYERSAPGGRLQAVTPLSATDRDKIYHARELLLGAVQQPPSLRELSRQAGLNEFKLKTGFKKVFDNTVFGYLNDYRLEQARELLLQQQHTPISAIAEELGYSSPQHFCNAFRKKFGVSPGKSRRTDG</sequence>
<dbReference type="OrthoDB" id="799767at2"/>
<feature type="domain" description="HTH araC/xylS-type" evidence="4">
    <location>
        <begin position="237"/>
        <end position="336"/>
    </location>
</feature>
<evidence type="ECO:0000259" key="4">
    <source>
        <dbReference type="PROSITE" id="PS01124"/>
    </source>
</evidence>
<dbReference type="SMART" id="SM00342">
    <property type="entry name" value="HTH_ARAC"/>
    <property type="match status" value="1"/>
</dbReference>
<evidence type="ECO:0000313" key="5">
    <source>
        <dbReference type="EMBL" id="TWI84291.1"/>
    </source>
</evidence>
<keyword evidence="2 5" id="KW-0238">DNA-binding</keyword>
<evidence type="ECO:0000256" key="1">
    <source>
        <dbReference type="ARBA" id="ARBA00023015"/>
    </source>
</evidence>
<dbReference type="InterPro" id="IPR020449">
    <property type="entry name" value="Tscrpt_reg_AraC-type_HTH"/>
</dbReference>
<dbReference type="Proteomes" id="UP000316778">
    <property type="component" value="Unassembled WGS sequence"/>
</dbReference>
<dbReference type="EMBL" id="VLLG01000005">
    <property type="protein sequence ID" value="TWI84291.1"/>
    <property type="molecule type" value="Genomic_DNA"/>
</dbReference>
<dbReference type="InterPro" id="IPR018062">
    <property type="entry name" value="HTH_AraC-typ_CS"/>
</dbReference>
<keyword evidence="6" id="KW-1185">Reference proteome</keyword>
<dbReference type="RefSeq" id="WP_158642725.1">
    <property type="nucleotide sequence ID" value="NZ_BAAAFY010000002.1"/>
</dbReference>
<dbReference type="PROSITE" id="PS01124">
    <property type="entry name" value="HTH_ARAC_FAMILY_2"/>
    <property type="match status" value="1"/>
</dbReference>
<comment type="caution">
    <text evidence="5">The sequence shown here is derived from an EMBL/GenBank/DDBJ whole genome shotgun (WGS) entry which is preliminary data.</text>
</comment>
<dbReference type="GO" id="GO:0003700">
    <property type="term" value="F:DNA-binding transcription factor activity"/>
    <property type="evidence" value="ECO:0007669"/>
    <property type="project" value="InterPro"/>
</dbReference>
<dbReference type="GO" id="GO:0043565">
    <property type="term" value="F:sequence-specific DNA binding"/>
    <property type="evidence" value="ECO:0007669"/>
    <property type="project" value="InterPro"/>
</dbReference>
<organism evidence="5 6">
    <name type="scientific">Chitinophaga japonensis</name>
    <name type="common">Flexibacter japonensis</name>
    <dbReference type="NCBI Taxonomy" id="104662"/>
    <lineage>
        <taxon>Bacteria</taxon>
        <taxon>Pseudomonadati</taxon>
        <taxon>Bacteroidota</taxon>
        <taxon>Chitinophagia</taxon>
        <taxon>Chitinophagales</taxon>
        <taxon>Chitinophagaceae</taxon>
        <taxon>Chitinophaga</taxon>
    </lineage>
</organism>
<name>A0A562SSR5_CHIJA</name>